<dbReference type="SUPFAM" id="SSF50249">
    <property type="entry name" value="Nucleic acid-binding proteins"/>
    <property type="match status" value="1"/>
</dbReference>
<dbReference type="EMBL" id="BAABME010032963">
    <property type="protein sequence ID" value="GAA0151311.1"/>
    <property type="molecule type" value="Genomic_DNA"/>
</dbReference>
<sequence length="142" mass="16301">MADPTQLIYEITTQTNNWTVRVTVTEDIPTMLCFTSSKLKRYVFTDIEGNEVIVAIYASNVDVLSPMIKLYGVYDISNVDVRLADEKYRLTTNPFQWNLRRHTPIRPVPGVNPQLRYFLDSRTPFNLIANEDKAKIQTAGTI</sequence>
<comment type="caution">
    <text evidence="2">The sequence shown here is derived from an EMBL/GenBank/DDBJ whole genome shotgun (WGS) entry which is preliminary data.</text>
</comment>
<dbReference type="Proteomes" id="UP001454036">
    <property type="component" value="Unassembled WGS sequence"/>
</dbReference>
<evidence type="ECO:0000313" key="3">
    <source>
        <dbReference type="Proteomes" id="UP001454036"/>
    </source>
</evidence>
<dbReference type="Gene3D" id="2.40.50.140">
    <property type="entry name" value="Nucleic acid-binding proteins"/>
    <property type="match status" value="1"/>
</dbReference>
<feature type="domain" description="Replication protein A 70 kDa DNA-binding subunit B/D first OB fold" evidence="1">
    <location>
        <begin position="7"/>
        <end position="106"/>
    </location>
</feature>
<keyword evidence="3" id="KW-1185">Reference proteome</keyword>
<evidence type="ECO:0000259" key="1">
    <source>
        <dbReference type="Pfam" id="PF02721"/>
    </source>
</evidence>
<organism evidence="2 3">
    <name type="scientific">Lithospermum erythrorhizon</name>
    <name type="common">Purple gromwell</name>
    <name type="synonym">Lithospermum officinale var. erythrorhizon</name>
    <dbReference type="NCBI Taxonomy" id="34254"/>
    <lineage>
        <taxon>Eukaryota</taxon>
        <taxon>Viridiplantae</taxon>
        <taxon>Streptophyta</taxon>
        <taxon>Embryophyta</taxon>
        <taxon>Tracheophyta</taxon>
        <taxon>Spermatophyta</taxon>
        <taxon>Magnoliopsida</taxon>
        <taxon>eudicotyledons</taxon>
        <taxon>Gunneridae</taxon>
        <taxon>Pentapetalae</taxon>
        <taxon>asterids</taxon>
        <taxon>lamiids</taxon>
        <taxon>Boraginales</taxon>
        <taxon>Boraginaceae</taxon>
        <taxon>Boraginoideae</taxon>
        <taxon>Lithospermeae</taxon>
        <taxon>Lithospermum</taxon>
    </lineage>
</organism>
<accession>A0AAV3PKU6</accession>
<dbReference type="Pfam" id="PF02721">
    <property type="entry name" value="DUF223"/>
    <property type="match status" value="1"/>
</dbReference>
<name>A0AAV3PKU6_LITER</name>
<protein>
    <recommendedName>
        <fullName evidence="1">Replication protein A 70 kDa DNA-binding subunit B/D first OB fold domain-containing protein</fullName>
    </recommendedName>
</protein>
<dbReference type="InterPro" id="IPR003871">
    <property type="entry name" value="RFA1B/D_OB_1st"/>
</dbReference>
<evidence type="ECO:0000313" key="2">
    <source>
        <dbReference type="EMBL" id="GAA0151311.1"/>
    </source>
</evidence>
<proteinExistence type="predicted"/>
<reference evidence="2 3" key="1">
    <citation type="submission" date="2024-01" db="EMBL/GenBank/DDBJ databases">
        <title>The complete chloroplast genome sequence of Lithospermum erythrorhizon: insights into the phylogenetic relationship among Boraginaceae species and the maternal lineages of purple gromwells.</title>
        <authorList>
            <person name="Okada T."/>
            <person name="Watanabe K."/>
        </authorList>
    </citation>
    <scope>NUCLEOTIDE SEQUENCE [LARGE SCALE GENOMIC DNA]</scope>
</reference>
<dbReference type="AlphaFoldDB" id="A0AAV3PKU6"/>
<dbReference type="InterPro" id="IPR012340">
    <property type="entry name" value="NA-bd_OB-fold"/>
</dbReference>
<gene>
    <name evidence="2" type="ORF">LIER_43139</name>
</gene>